<dbReference type="PANTHER" id="PTHR42957">
    <property type="entry name" value="HELICASE MJ1565-RELATED"/>
    <property type="match status" value="1"/>
</dbReference>
<dbReference type="SUPFAM" id="SSF52540">
    <property type="entry name" value="P-loop containing nucleoside triphosphate hydrolases"/>
    <property type="match status" value="1"/>
</dbReference>
<dbReference type="Proteomes" id="UP000236584">
    <property type="component" value="Chromosome"/>
</dbReference>
<dbReference type="AlphaFoldDB" id="A0A2I8VF92"/>
<dbReference type="EMBL" id="CP026309">
    <property type="protein sequence ID" value="AUV80603.1"/>
    <property type="molecule type" value="Genomic_DNA"/>
</dbReference>
<dbReference type="OrthoDB" id="107033at2157"/>
<accession>A0A2I8VF92</accession>
<dbReference type="PANTHER" id="PTHR42957:SF1">
    <property type="entry name" value="HELICASE MJ1565-RELATED"/>
    <property type="match status" value="1"/>
</dbReference>
<feature type="compositionally biased region" description="Low complexity" evidence="1">
    <location>
        <begin position="340"/>
        <end position="351"/>
    </location>
</feature>
<sequence>MHVLGRANEQGQRGEASNGPVGELGRYRARDGSSGAAVAVDLDRPHAALVVGKRGYGKSYTLGVLAEECARTPGVAPVVVDPLGALRGLGAWGRVVSTPTVRASSIPPRSWPELVGLDPVSTPGALVWQAAAAAETLAGMRAHVDEADADTGAKRAATNHLELARSWGVFAPTGLDADALVAERVTVLDCAGQSPGARDAVTYAVARALYEARIAGELDCLPWLFVDEAHVAFDGVAGAALETLLTRGRAPGVSLVCATQRPGVLPPVATSQADLLVAHRLTAEADVSALRACEATYVDGGLRERLPNDRGEALVVDDRTESVHVVRVRERETEHEGESPRASAMAAVSSRSEPKATSDGDGFGRA</sequence>
<dbReference type="InterPro" id="IPR008571">
    <property type="entry name" value="HerA-like"/>
</dbReference>
<dbReference type="Gene3D" id="3.40.50.300">
    <property type="entry name" value="P-loop containing nucleotide triphosphate hydrolases"/>
    <property type="match status" value="1"/>
</dbReference>
<feature type="compositionally biased region" description="Basic and acidic residues" evidence="1">
    <location>
        <begin position="328"/>
        <end position="339"/>
    </location>
</feature>
<dbReference type="InterPro" id="IPR027417">
    <property type="entry name" value="P-loop_NTPase"/>
</dbReference>
<dbReference type="RefSeq" id="WP_103424131.1">
    <property type="nucleotide sequence ID" value="NZ_CP026309.1"/>
</dbReference>
<evidence type="ECO:0000313" key="2">
    <source>
        <dbReference type="EMBL" id="AUV80603.1"/>
    </source>
</evidence>
<feature type="region of interest" description="Disordered" evidence="1">
    <location>
        <begin position="1"/>
        <end position="28"/>
    </location>
</feature>
<dbReference type="GeneID" id="35590847"/>
<feature type="compositionally biased region" description="Basic and acidic residues" evidence="1">
    <location>
        <begin position="352"/>
        <end position="366"/>
    </location>
</feature>
<dbReference type="KEGG" id="srub:C2R22_02120"/>
<reference evidence="2 3" key="1">
    <citation type="submission" date="2018-01" db="EMBL/GenBank/DDBJ databases">
        <title>Complete genome sequence of Salinigranum rubrum GX10T, an extremely halophilic archaeon isolated from a marine solar saltern.</title>
        <authorList>
            <person name="Han S."/>
        </authorList>
    </citation>
    <scope>NUCLEOTIDE SEQUENCE [LARGE SCALE GENOMIC DNA]</scope>
    <source>
        <strain evidence="2 3">GX10</strain>
    </source>
</reference>
<evidence type="ECO:0000313" key="3">
    <source>
        <dbReference type="Proteomes" id="UP000236584"/>
    </source>
</evidence>
<gene>
    <name evidence="2" type="ORF">C2R22_02120</name>
</gene>
<proteinExistence type="predicted"/>
<evidence type="ECO:0000256" key="1">
    <source>
        <dbReference type="SAM" id="MobiDB-lite"/>
    </source>
</evidence>
<organism evidence="2 3">
    <name type="scientific">Salinigranum rubrum</name>
    <dbReference type="NCBI Taxonomy" id="755307"/>
    <lineage>
        <taxon>Archaea</taxon>
        <taxon>Methanobacteriati</taxon>
        <taxon>Methanobacteriota</taxon>
        <taxon>Stenosarchaea group</taxon>
        <taxon>Halobacteria</taxon>
        <taxon>Halobacteriales</taxon>
        <taxon>Haloferacaceae</taxon>
        <taxon>Salinigranum</taxon>
    </lineage>
</organism>
<name>A0A2I8VF92_9EURY</name>
<feature type="region of interest" description="Disordered" evidence="1">
    <location>
        <begin position="328"/>
        <end position="366"/>
    </location>
</feature>
<protein>
    <submittedName>
        <fullName evidence="2">ATPase</fullName>
    </submittedName>
</protein>
<keyword evidence="3" id="KW-1185">Reference proteome</keyword>